<sequence>VALGAVGTILSGWATWVEVVGSSVTGFRMAELWVVVGDDLGGGPPGWVGIAWYLVPLAGAASVLLLTWPGPPRARPSHGLLGGVVLLVAVVVAVAANVADATHIGTGLWLAGLAGTLSLAGGSIAAWIRQR</sequence>
<evidence type="ECO:0000256" key="1">
    <source>
        <dbReference type="SAM" id="Phobius"/>
    </source>
</evidence>
<name>A0A381SVS2_9ZZZZ</name>
<evidence type="ECO:0000313" key="2">
    <source>
        <dbReference type="EMBL" id="SVA07391.1"/>
    </source>
</evidence>
<feature type="transmembrane region" description="Helical" evidence="1">
    <location>
        <begin position="104"/>
        <end position="128"/>
    </location>
</feature>
<feature type="transmembrane region" description="Helical" evidence="1">
    <location>
        <begin position="50"/>
        <end position="68"/>
    </location>
</feature>
<protein>
    <submittedName>
        <fullName evidence="2">Uncharacterized protein</fullName>
    </submittedName>
</protein>
<reference evidence="2" key="1">
    <citation type="submission" date="2018-05" db="EMBL/GenBank/DDBJ databases">
        <authorList>
            <person name="Lanie J.A."/>
            <person name="Ng W.-L."/>
            <person name="Kazmierczak K.M."/>
            <person name="Andrzejewski T.M."/>
            <person name="Davidsen T.M."/>
            <person name="Wayne K.J."/>
            <person name="Tettelin H."/>
            <person name="Glass J.I."/>
            <person name="Rusch D."/>
            <person name="Podicherti R."/>
            <person name="Tsui H.-C.T."/>
            <person name="Winkler M.E."/>
        </authorList>
    </citation>
    <scope>NUCLEOTIDE SEQUENCE</scope>
</reference>
<keyword evidence="1" id="KW-0472">Membrane</keyword>
<keyword evidence="1" id="KW-1133">Transmembrane helix</keyword>
<gene>
    <name evidence="2" type="ORF">METZ01_LOCUS60245</name>
</gene>
<dbReference type="AlphaFoldDB" id="A0A381SVS2"/>
<feature type="transmembrane region" description="Helical" evidence="1">
    <location>
        <begin position="80"/>
        <end position="98"/>
    </location>
</feature>
<organism evidence="2">
    <name type="scientific">marine metagenome</name>
    <dbReference type="NCBI Taxonomy" id="408172"/>
    <lineage>
        <taxon>unclassified sequences</taxon>
        <taxon>metagenomes</taxon>
        <taxon>ecological metagenomes</taxon>
    </lineage>
</organism>
<dbReference type="EMBL" id="UINC01003561">
    <property type="protein sequence ID" value="SVA07391.1"/>
    <property type="molecule type" value="Genomic_DNA"/>
</dbReference>
<accession>A0A381SVS2</accession>
<feature type="non-terminal residue" evidence="2">
    <location>
        <position position="1"/>
    </location>
</feature>
<keyword evidence="1" id="KW-0812">Transmembrane</keyword>
<proteinExistence type="predicted"/>